<dbReference type="InterPro" id="IPR002562">
    <property type="entry name" value="3'-5'_exonuclease_dom"/>
</dbReference>
<dbReference type="GO" id="GO:0000176">
    <property type="term" value="C:nuclear exosome (RNase complex)"/>
    <property type="evidence" value="ECO:0007669"/>
    <property type="project" value="InterPro"/>
</dbReference>
<dbReference type="PANTHER" id="PTHR12124:SF47">
    <property type="entry name" value="EXOSOME COMPONENT 10"/>
    <property type="match status" value="1"/>
</dbReference>
<dbReference type="Pfam" id="PF08066">
    <property type="entry name" value="PMC2NT"/>
    <property type="match status" value="1"/>
</dbReference>
<reference evidence="13" key="3">
    <citation type="submission" date="2021-02" db="UniProtKB">
        <authorList>
            <consortium name="EnsemblMetazoa"/>
        </authorList>
    </citation>
    <scope>IDENTIFICATION</scope>
    <source>
        <strain evidence="13">USDA</strain>
    </source>
</reference>
<dbReference type="InParanoid" id="E0VJL3"/>
<dbReference type="GO" id="GO:0003727">
    <property type="term" value="F:single-stranded RNA binding"/>
    <property type="evidence" value="ECO:0007669"/>
    <property type="project" value="TreeGrafter"/>
</dbReference>
<evidence type="ECO:0000256" key="6">
    <source>
        <dbReference type="ARBA" id="ARBA00022839"/>
    </source>
</evidence>
<dbReference type="CDD" id="cd06147">
    <property type="entry name" value="Rrp6p_like_exo"/>
    <property type="match status" value="1"/>
</dbReference>
<dbReference type="STRING" id="121224.E0VJL3"/>
<keyword evidence="3" id="KW-0540">Nuclease</keyword>
<evidence type="ECO:0000256" key="1">
    <source>
        <dbReference type="ARBA" id="ARBA00004123"/>
    </source>
</evidence>
<dbReference type="SMART" id="SM00474">
    <property type="entry name" value="35EXOc"/>
    <property type="match status" value="1"/>
</dbReference>
<accession>E0VJL3</accession>
<feature type="compositionally biased region" description="Basic residues" evidence="10">
    <location>
        <begin position="714"/>
        <end position="737"/>
    </location>
</feature>
<dbReference type="AlphaFoldDB" id="E0VJL3"/>
<gene>
    <name evidence="13" type="primary">8238754</name>
    <name evidence="12" type="ORF">Phum_PHUM247920</name>
</gene>
<dbReference type="FunCoup" id="E0VJL3">
    <property type="interactions" value="2143"/>
</dbReference>
<dbReference type="GO" id="GO:0071044">
    <property type="term" value="P:histone mRNA catabolic process"/>
    <property type="evidence" value="ECO:0007669"/>
    <property type="project" value="TreeGrafter"/>
</dbReference>
<dbReference type="RefSeq" id="XP_002426307.1">
    <property type="nucleotide sequence ID" value="XM_002426262.1"/>
</dbReference>
<dbReference type="Pfam" id="PF00570">
    <property type="entry name" value="HRDC"/>
    <property type="match status" value="1"/>
</dbReference>
<dbReference type="InterPro" id="IPR045092">
    <property type="entry name" value="Rrp6-like"/>
</dbReference>
<dbReference type="GO" id="GO:0071039">
    <property type="term" value="P:nuclear polyadenylation-dependent CUT catabolic process"/>
    <property type="evidence" value="ECO:0007669"/>
    <property type="project" value="TreeGrafter"/>
</dbReference>
<evidence type="ECO:0000256" key="10">
    <source>
        <dbReference type="SAM" id="MobiDB-lite"/>
    </source>
</evidence>
<dbReference type="GeneID" id="8238754"/>
<evidence type="ECO:0000256" key="2">
    <source>
        <dbReference type="ARBA" id="ARBA00022552"/>
    </source>
</evidence>
<evidence type="ECO:0000256" key="9">
    <source>
        <dbReference type="ARBA" id="ARBA00070365"/>
    </source>
</evidence>
<dbReference type="InterPro" id="IPR012588">
    <property type="entry name" value="Exosome-assoc_fac_Rrp6_N"/>
</dbReference>
<evidence type="ECO:0000313" key="14">
    <source>
        <dbReference type="Proteomes" id="UP000009046"/>
    </source>
</evidence>
<keyword evidence="4" id="KW-0378">Hydrolase</keyword>
<reference evidence="12" key="1">
    <citation type="submission" date="2007-04" db="EMBL/GenBank/DDBJ databases">
        <title>Annotation of Pediculus humanus corporis strain USDA.</title>
        <authorList>
            <person name="Kirkness E."/>
            <person name="Hannick L."/>
            <person name="Hass B."/>
            <person name="Bruggner R."/>
            <person name="Lawson D."/>
            <person name="Bidwell S."/>
            <person name="Joardar V."/>
            <person name="Caler E."/>
            <person name="Walenz B."/>
            <person name="Inman J."/>
            <person name="Schobel S."/>
            <person name="Galinsky K."/>
            <person name="Amedeo P."/>
            <person name="Strausberg R."/>
        </authorList>
    </citation>
    <scope>NUCLEOTIDE SEQUENCE</scope>
    <source>
        <strain evidence="12">USDA</strain>
    </source>
</reference>
<evidence type="ECO:0000256" key="4">
    <source>
        <dbReference type="ARBA" id="ARBA00022801"/>
    </source>
</evidence>
<dbReference type="InterPro" id="IPR010997">
    <property type="entry name" value="HRDC-like_sf"/>
</dbReference>
<dbReference type="GO" id="GO:0000467">
    <property type="term" value="P:exonucleolytic trimming to generate mature 3'-end of 5.8S rRNA from tricistronic rRNA transcript (SSU-rRNA, 5.8S rRNA, LSU-rRNA)"/>
    <property type="evidence" value="ECO:0007669"/>
    <property type="project" value="InterPro"/>
</dbReference>
<dbReference type="GO" id="GO:0071051">
    <property type="term" value="P:poly(A)-dependent snoRNA 3'-end processing"/>
    <property type="evidence" value="ECO:0007669"/>
    <property type="project" value="TreeGrafter"/>
</dbReference>
<dbReference type="InterPro" id="IPR012337">
    <property type="entry name" value="RNaseH-like_sf"/>
</dbReference>
<dbReference type="InterPro" id="IPR002121">
    <property type="entry name" value="HRDC_dom"/>
</dbReference>
<feature type="region of interest" description="Disordered" evidence="10">
    <location>
        <begin position="710"/>
        <end position="737"/>
    </location>
</feature>
<keyword evidence="6" id="KW-0269">Exonuclease</keyword>
<dbReference type="EMBL" id="AAZO01002874">
    <property type="status" value="NOT_ANNOTATED_CDS"/>
    <property type="molecule type" value="Genomic_DNA"/>
</dbReference>
<dbReference type="Gene3D" id="1.10.150.80">
    <property type="entry name" value="HRDC domain"/>
    <property type="match status" value="1"/>
</dbReference>
<dbReference type="PANTHER" id="PTHR12124">
    <property type="entry name" value="POLYMYOSITIS/SCLERODERMA AUTOANTIGEN-RELATED"/>
    <property type="match status" value="1"/>
</dbReference>
<dbReference type="FunFam" id="3.30.420.10:FF:000059">
    <property type="entry name" value="Exosome complex exonuclease Rrp6"/>
    <property type="match status" value="1"/>
</dbReference>
<evidence type="ECO:0000259" key="11">
    <source>
        <dbReference type="PROSITE" id="PS50967"/>
    </source>
</evidence>
<evidence type="ECO:0000313" key="12">
    <source>
        <dbReference type="EMBL" id="EEB13569.1"/>
    </source>
</evidence>
<dbReference type="SUPFAM" id="SSF53098">
    <property type="entry name" value="Ribonuclease H-like"/>
    <property type="match status" value="1"/>
</dbReference>
<evidence type="ECO:0000256" key="3">
    <source>
        <dbReference type="ARBA" id="ARBA00022722"/>
    </source>
</evidence>
<dbReference type="GO" id="GO:0071036">
    <property type="term" value="P:nuclear polyadenylation-dependent snoRNA catabolic process"/>
    <property type="evidence" value="ECO:0007669"/>
    <property type="project" value="TreeGrafter"/>
</dbReference>
<evidence type="ECO:0000256" key="5">
    <source>
        <dbReference type="ARBA" id="ARBA00022835"/>
    </source>
</evidence>
<dbReference type="GO" id="GO:0071040">
    <property type="term" value="P:nuclear polyadenylation-dependent antisense transcript catabolic process"/>
    <property type="evidence" value="ECO:0007669"/>
    <property type="project" value="TreeGrafter"/>
</dbReference>
<comment type="subcellular location">
    <subcellularLocation>
        <location evidence="1">Nucleus</location>
    </subcellularLocation>
</comment>
<dbReference type="OMA" id="NIMRPQM"/>
<evidence type="ECO:0000256" key="8">
    <source>
        <dbReference type="ARBA" id="ARBA00043957"/>
    </source>
</evidence>
<dbReference type="FunFam" id="1.10.150.80:FF:000001">
    <property type="entry name" value="Putative exosome component 10"/>
    <property type="match status" value="1"/>
</dbReference>
<dbReference type="GO" id="GO:0000166">
    <property type="term" value="F:nucleotide binding"/>
    <property type="evidence" value="ECO:0007669"/>
    <property type="project" value="InterPro"/>
</dbReference>
<dbReference type="CTD" id="8238754"/>
<dbReference type="GO" id="GO:0071038">
    <property type="term" value="P:TRAMP-dependent tRNA surveillance pathway"/>
    <property type="evidence" value="ECO:0007669"/>
    <property type="project" value="TreeGrafter"/>
</dbReference>
<dbReference type="EMBL" id="DS235226">
    <property type="protein sequence ID" value="EEB13569.1"/>
    <property type="molecule type" value="Genomic_DNA"/>
</dbReference>
<dbReference type="InterPro" id="IPR044876">
    <property type="entry name" value="HRDC_dom_sf"/>
</dbReference>
<keyword evidence="2" id="KW-0698">rRNA processing</keyword>
<dbReference type="KEGG" id="phu:Phum_PHUM247920"/>
<dbReference type="GO" id="GO:0000175">
    <property type="term" value="F:3'-5'-RNA exonuclease activity"/>
    <property type="evidence" value="ECO:0007669"/>
    <property type="project" value="InterPro"/>
</dbReference>
<dbReference type="SUPFAM" id="SSF47819">
    <property type="entry name" value="HRDC-like"/>
    <property type="match status" value="1"/>
</dbReference>
<keyword evidence="14" id="KW-1185">Reference proteome</keyword>
<dbReference type="PROSITE" id="PS50967">
    <property type="entry name" value="HRDC"/>
    <property type="match status" value="1"/>
</dbReference>
<comment type="similarity">
    <text evidence="8">Belongs to the exosome component 10/RRP6 family.</text>
</comment>
<keyword evidence="7" id="KW-0539">Nucleus</keyword>
<dbReference type="GO" id="GO:0071037">
    <property type="term" value="P:nuclear polyadenylation-dependent snRNA catabolic process"/>
    <property type="evidence" value="ECO:0007669"/>
    <property type="project" value="TreeGrafter"/>
</dbReference>
<evidence type="ECO:0000313" key="13">
    <source>
        <dbReference type="EnsemblMetazoa" id="PHUM247920-PA"/>
    </source>
</evidence>
<proteinExistence type="inferred from homology"/>
<dbReference type="HOGENOM" id="CLU_010129_1_0_1"/>
<dbReference type="VEuPathDB" id="VectorBase:PHUM247920"/>
<dbReference type="EnsemblMetazoa" id="PHUM247920-RA">
    <property type="protein sequence ID" value="PHUM247920-PA"/>
    <property type="gene ID" value="PHUM247920"/>
</dbReference>
<dbReference type="OrthoDB" id="2250022at2759"/>
<feature type="domain" description="HRDC" evidence="11">
    <location>
        <begin position="465"/>
        <end position="545"/>
    </location>
</feature>
<dbReference type="Gene3D" id="3.30.420.10">
    <property type="entry name" value="Ribonuclease H-like superfamily/Ribonuclease H"/>
    <property type="match status" value="1"/>
</dbReference>
<dbReference type="GO" id="GO:0005730">
    <property type="term" value="C:nucleolus"/>
    <property type="evidence" value="ECO:0007669"/>
    <property type="project" value="TreeGrafter"/>
</dbReference>
<keyword evidence="5" id="KW-0271">Exosome</keyword>
<dbReference type="Pfam" id="PF01612">
    <property type="entry name" value="DNA_pol_A_exo1"/>
    <property type="match status" value="1"/>
</dbReference>
<dbReference type="eggNOG" id="KOG2206">
    <property type="taxonomic scope" value="Eukaryota"/>
</dbReference>
<dbReference type="InterPro" id="IPR036397">
    <property type="entry name" value="RNaseH_sf"/>
</dbReference>
<reference evidence="12" key="2">
    <citation type="submission" date="2007-04" db="EMBL/GenBank/DDBJ databases">
        <title>The genome of the human body louse.</title>
        <authorList>
            <consortium name="The Human Body Louse Genome Consortium"/>
            <person name="Kirkness E."/>
            <person name="Walenz B."/>
            <person name="Hass B."/>
            <person name="Bruggner R."/>
            <person name="Strausberg R."/>
        </authorList>
    </citation>
    <scope>NUCLEOTIDE SEQUENCE</scope>
    <source>
        <strain evidence="12">USDA</strain>
    </source>
</reference>
<dbReference type="Proteomes" id="UP000009046">
    <property type="component" value="Unassembled WGS sequence"/>
</dbReference>
<dbReference type="InterPro" id="IPR049559">
    <property type="entry name" value="Rrp6p-like_exo"/>
</dbReference>
<protein>
    <recommendedName>
        <fullName evidence="9">Exosome complex component 10 homolog</fullName>
    </recommendedName>
</protein>
<dbReference type="SMART" id="SM00341">
    <property type="entry name" value="HRDC"/>
    <property type="match status" value="1"/>
</dbReference>
<dbReference type="GO" id="GO:0071035">
    <property type="term" value="P:nuclear polyadenylation-dependent rRNA catabolic process"/>
    <property type="evidence" value="ECO:0007669"/>
    <property type="project" value="TreeGrafter"/>
</dbReference>
<name>E0VJL3_PEDHC</name>
<organism>
    <name type="scientific">Pediculus humanus subsp. corporis</name>
    <name type="common">Body louse</name>
    <dbReference type="NCBI Taxonomy" id="121224"/>
    <lineage>
        <taxon>Eukaryota</taxon>
        <taxon>Metazoa</taxon>
        <taxon>Ecdysozoa</taxon>
        <taxon>Arthropoda</taxon>
        <taxon>Hexapoda</taxon>
        <taxon>Insecta</taxon>
        <taxon>Pterygota</taxon>
        <taxon>Neoptera</taxon>
        <taxon>Paraneoptera</taxon>
        <taxon>Psocodea</taxon>
        <taxon>Troctomorpha</taxon>
        <taxon>Phthiraptera</taxon>
        <taxon>Anoplura</taxon>
        <taxon>Pediculidae</taxon>
        <taxon>Pediculus</taxon>
    </lineage>
</organism>
<evidence type="ECO:0000256" key="7">
    <source>
        <dbReference type="ARBA" id="ARBA00023242"/>
    </source>
</evidence>
<sequence>MDDSEITISSVASQLKEKKILAENGNLEQFTMKALKILAEATKSSNKLPSGKSRDLYESCPAFHSIIKNQSNKVLSKISDFLKYTNTKGNILKRDEDDKFELLVDVNDSLLEKVGTNLDRITGTLKNDDSTFLVKKSSSVNGSWNKYKGHITSASTQLLNDIFSKTKTMEKPQIHFEDKVNNDFKEPFQPRIKYKHNLLKPLAVIPQETENGDIEYLHPYEFELNKFQPLESQLLSQPPISYKTLEETPFHLITKPEEIDPMIENLEKCKEIAIDLEHHSYRSFQGFTCLLQISTRDTDYVIDTIALRSKLEGLNKIFTNPNIVKVFHGADLDILWLQRDLSLYVVNMFDTHQAGKLLNYSSLSLAYLMFHFCKIVAQKHFQMADWRIRPLPDELLAYAREDTHYLLYIYDNLRNILIEKSNEQKNLLRTVINESTRICLKTYKKPNFDESGYMSIYTRSKKIFDNRQKYALQRLYAWRDSTARELDESLAYVLPNHMMLNISEVLPREAQGILACCNPIPLPVRQNLLKLHLIILKAREQPLVKPIHEEETLHRNTAVVNVFDNPIYCPHDLNHESEFRDDSTVLIKNSNDSEKEKSSSQETFKNKLTQKANICLKPIINVFEKLIDPTPKKQLLSLIEKTVHLNPYLRYKAAKKYSESEEAKNLKLNITKQQELQMRKKFKGEKEFTPFKYDSVDFAKYKSSGEGTVTKNKKEIKKKTMRNKNNKRFKKNSKISV</sequence>